<dbReference type="RefSeq" id="WP_139099564.1">
    <property type="nucleotide sequence ID" value="NZ_VDFW01000030.1"/>
</dbReference>
<name>A0A5C4LVI3_9PSEU</name>
<protein>
    <submittedName>
        <fullName evidence="1">Uncharacterized protein</fullName>
    </submittedName>
</protein>
<proteinExistence type="predicted"/>
<evidence type="ECO:0000313" key="2">
    <source>
        <dbReference type="Proteomes" id="UP000305546"/>
    </source>
</evidence>
<reference evidence="1 2" key="1">
    <citation type="submission" date="2019-06" db="EMBL/GenBank/DDBJ databases">
        <title>Amycolatopsis alkalitolerans sp. nov., isolated from Gastrodia elata Blume.</title>
        <authorList>
            <person name="Narsing Rao M.P."/>
            <person name="Li W.J."/>
        </authorList>
    </citation>
    <scope>NUCLEOTIDE SEQUENCE [LARGE SCALE GENOMIC DNA]</scope>
    <source>
        <strain evidence="1 2">SYSUP0005</strain>
    </source>
</reference>
<gene>
    <name evidence="1" type="ORF">FG385_26780</name>
</gene>
<keyword evidence="2" id="KW-1185">Reference proteome</keyword>
<dbReference type="EMBL" id="VDFW01000030">
    <property type="protein sequence ID" value="TNC21894.1"/>
    <property type="molecule type" value="Genomic_DNA"/>
</dbReference>
<comment type="caution">
    <text evidence="1">The sequence shown here is derived from an EMBL/GenBank/DDBJ whole genome shotgun (WGS) entry which is preliminary data.</text>
</comment>
<organism evidence="1 2">
    <name type="scientific">Amycolatopsis alkalitolerans</name>
    <dbReference type="NCBI Taxonomy" id="2547244"/>
    <lineage>
        <taxon>Bacteria</taxon>
        <taxon>Bacillati</taxon>
        <taxon>Actinomycetota</taxon>
        <taxon>Actinomycetes</taxon>
        <taxon>Pseudonocardiales</taxon>
        <taxon>Pseudonocardiaceae</taxon>
        <taxon>Amycolatopsis</taxon>
    </lineage>
</organism>
<sequence>MSNTLIELQSLASHRPSATASAADVAAWFRAKSRLHERLAAEARDLTSAAAYRDLARRARERAAALV</sequence>
<dbReference type="AlphaFoldDB" id="A0A5C4LVI3"/>
<accession>A0A5C4LVI3</accession>
<dbReference type="Proteomes" id="UP000305546">
    <property type="component" value="Unassembled WGS sequence"/>
</dbReference>
<evidence type="ECO:0000313" key="1">
    <source>
        <dbReference type="EMBL" id="TNC21894.1"/>
    </source>
</evidence>